<gene>
    <name evidence="2" type="ORF">GCM10025751_24900</name>
</gene>
<protein>
    <submittedName>
        <fullName evidence="2">Uncharacterized protein</fullName>
    </submittedName>
</protein>
<keyword evidence="1" id="KW-0812">Transmembrane</keyword>
<evidence type="ECO:0000256" key="1">
    <source>
        <dbReference type="SAM" id="Phobius"/>
    </source>
</evidence>
<name>A0AAV3UHS5_9EURY</name>
<feature type="transmembrane region" description="Helical" evidence="1">
    <location>
        <begin position="139"/>
        <end position="160"/>
    </location>
</feature>
<sequence length="236" mass="25398">MGIFAIVLGFGVPTPSGGSKASGGGLLAGWPQITIGSISVSLWFVCVIGIGFIFTLTGLGCFHAIAYRLSHQDWDPIGQMLVVVNIVTGISAVFVLAAGDIATFKRLIVIPGLFGVLYTVVYFSQHGYRKHLTEHRCKILLSSIFVVLLISSVLALPRVLTDGSISPVDTYVEQDEISKIEWLSSYSEGCVKTHSRIDNFLMPRIAGVYPEISPINRHRSQVYSAGEGAVLTCGPP</sequence>
<accession>A0AAV3UHS5</accession>
<keyword evidence="3" id="KW-1185">Reference proteome</keyword>
<evidence type="ECO:0000313" key="3">
    <source>
        <dbReference type="Proteomes" id="UP001501729"/>
    </source>
</evidence>
<comment type="caution">
    <text evidence="2">The sequence shown here is derived from an EMBL/GenBank/DDBJ whole genome shotgun (WGS) entry which is preliminary data.</text>
</comment>
<dbReference type="AlphaFoldDB" id="A0AAV3UHS5"/>
<proteinExistence type="predicted"/>
<dbReference type="Proteomes" id="UP001501729">
    <property type="component" value="Unassembled WGS sequence"/>
</dbReference>
<reference evidence="2 3" key="1">
    <citation type="journal article" date="2019" name="Int. J. Syst. Evol. Microbiol.">
        <title>The Global Catalogue of Microorganisms (GCM) 10K type strain sequencing project: providing services to taxonomists for standard genome sequencing and annotation.</title>
        <authorList>
            <consortium name="The Broad Institute Genomics Platform"/>
            <consortium name="The Broad Institute Genome Sequencing Center for Infectious Disease"/>
            <person name="Wu L."/>
            <person name="Ma J."/>
        </authorList>
    </citation>
    <scope>NUCLEOTIDE SEQUENCE [LARGE SCALE GENOMIC DNA]</scope>
    <source>
        <strain evidence="2 3">JCM 17504</strain>
    </source>
</reference>
<organism evidence="2 3">
    <name type="scientific">Haladaptatus pallidirubidus</name>
    <dbReference type="NCBI Taxonomy" id="1008152"/>
    <lineage>
        <taxon>Archaea</taxon>
        <taxon>Methanobacteriati</taxon>
        <taxon>Methanobacteriota</taxon>
        <taxon>Stenosarchaea group</taxon>
        <taxon>Halobacteria</taxon>
        <taxon>Halobacteriales</taxon>
        <taxon>Haladaptataceae</taxon>
        <taxon>Haladaptatus</taxon>
    </lineage>
</organism>
<feature type="transmembrane region" description="Helical" evidence="1">
    <location>
        <begin position="104"/>
        <end position="123"/>
    </location>
</feature>
<feature type="transmembrane region" description="Helical" evidence="1">
    <location>
        <begin position="42"/>
        <end position="65"/>
    </location>
</feature>
<dbReference type="EMBL" id="BAABKX010000008">
    <property type="protein sequence ID" value="GAA5050597.1"/>
    <property type="molecule type" value="Genomic_DNA"/>
</dbReference>
<keyword evidence="1" id="KW-0472">Membrane</keyword>
<keyword evidence="1" id="KW-1133">Transmembrane helix</keyword>
<feature type="transmembrane region" description="Helical" evidence="1">
    <location>
        <begin position="77"/>
        <end position="98"/>
    </location>
</feature>
<evidence type="ECO:0000313" key="2">
    <source>
        <dbReference type="EMBL" id="GAA5050597.1"/>
    </source>
</evidence>